<protein>
    <submittedName>
        <fullName evidence="3">Uncharacterized protein</fullName>
    </submittedName>
</protein>
<feature type="region of interest" description="Disordered" evidence="2">
    <location>
        <begin position="325"/>
        <end position="371"/>
    </location>
</feature>
<evidence type="ECO:0000256" key="1">
    <source>
        <dbReference type="SAM" id="Coils"/>
    </source>
</evidence>
<feature type="compositionally biased region" description="Polar residues" evidence="2">
    <location>
        <begin position="546"/>
        <end position="558"/>
    </location>
</feature>
<dbReference type="Proteomes" id="UP000217199">
    <property type="component" value="Unassembled WGS sequence"/>
</dbReference>
<dbReference type="PANTHER" id="PTHR28527">
    <property type="entry name" value="MATING-TYPE SWITCHING PROTEIN SWI2-RELATED"/>
    <property type="match status" value="1"/>
</dbReference>
<keyword evidence="4" id="KW-1185">Reference proteome</keyword>
<dbReference type="AlphaFoldDB" id="A0A286UM88"/>
<sequence>MENVDSIINSALENTHTKLNFEVTSLQPLEEADTSFTIHSNPIDDVQQKDAEVQHSDISEQEYDTGKEVSSISGGDIKCPVYTESVTAEPSIEAGSHIEDSSSNYRGQAQIQLSVRPHLGLVLSRLELTTLPVFSPKDIGEEQPLDMESPVKNCSTSLLLLPTSPTDSILLSVEGFVNDIKETPPSLNILRSPFKTGGKCDYKVSFGSTSQTRSHYSSAECFSDPDSPSLEVLDPIQKCDFKPVTNEGNSGFAAVDDAKEFHPSVFSPVPLSLLSILDVCGHVTPPADPSCRLFEDANSSIIPSINRSSTPLLAPTNENVAPVMSSTENNVKDSGQSKQSLIDGSAGSLDQVNSSPSLKRLREDSNNCGPVPKRMTLASQKKQHQKLASPFRSPLVQKTNTGNVGSSRVDTTTESTCIYSSDGERPKTPVHGPARNHPVTVPRAKTATNTPKRGIFSSAKASSPFKSPLMSSTISTLSQVNNSRKIQELERKVQLLKRAIKIKKDNDEEKLEKLTEKWKNAGQEAAWELWSIVRENDDGSDVPYPGTNTKSAESSSSLKGWGWASEEGNKFLSGSSWGWDEPSNGASEEQEDDSEFPSPTKLENELFRSLKKPFTPRSTMLPPTPRGAYFERQMDSATDLTESGEDGGNEDGPPKPSKSLGTMLHQLGIAHHTLGWNEEEGDFLNPT</sequence>
<dbReference type="OrthoDB" id="27934at2759"/>
<organism evidence="3 4">
    <name type="scientific">Pyrrhoderma noxium</name>
    <dbReference type="NCBI Taxonomy" id="2282107"/>
    <lineage>
        <taxon>Eukaryota</taxon>
        <taxon>Fungi</taxon>
        <taxon>Dikarya</taxon>
        <taxon>Basidiomycota</taxon>
        <taxon>Agaricomycotina</taxon>
        <taxon>Agaricomycetes</taxon>
        <taxon>Hymenochaetales</taxon>
        <taxon>Hymenochaetaceae</taxon>
        <taxon>Pyrrhoderma</taxon>
    </lineage>
</organism>
<feature type="compositionally biased region" description="Polar residues" evidence="2">
    <location>
        <begin position="325"/>
        <end position="357"/>
    </location>
</feature>
<reference evidence="3 4" key="1">
    <citation type="journal article" date="2017" name="Mol. Ecol.">
        <title>Comparative and population genomic landscape of Phellinus noxius: A hypervariable fungus causing root rot in trees.</title>
        <authorList>
            <person name="Chung C.L."/>
            <person name="Lee T.J."/>
            <person name="Akiba M."/>
            <person name="Lee H.H."/>
            <person name="Kuo T.H."/>
            <person name="Liu D."/>
            <person name="Ke H.M."/>
            <person name="Yokoi T."/>
            <person name="Roa M.B."/>
            <person name="Lu M.J."/>
            <person name="Chang Y.Y."/>
            <person name="Ann P.J."/>
            <person name="Tsai J.N."/>
            <person name="Chen C.Y."/>
            <person name="Tzean S.S."/>
            <person name="Ota Y."/>
            <person name="Hattori T."/>
            <person name="Sahashi N."/>
            <person name="Liou R.F."/>
            <person name="Kikuchi T."/>
            <person name="Tsai I.J."/>
        </authorList>
    </citation>
    <scope>NUCLEOTIDE SEQUENCE [LARGE SCALE GENOMIC DNA]</scope>
    <source>
        <strain evidence="3 4">FFPRI411160</strain>
    </source>
</reference>
<dbReference type="InParanoid" id="A0A286UM88"/>
<feature type="region of interest" description="Disordered" evidence="2">
    <location>
        <begin position="540"/>
        <end position="560"/>
    </location>
</feature>
<accession>A0A286UM88</accession>
<feature type="coiled-coil region" evidence="1">
    <location>
        <begin position="479"/>
        <end position="524"/>
    </location>
</feature>
<dbReference type="Gene3D" id="6.10.140.1020">
    <property type="match status" value="1"/>
</dbReference>
<evidence type="ECO:0000256" key="2">
    <source>
        <dbReference type="SAM" id="MobiDB-lite"/>
    </source>
</evidence>
<comment type="caution">
    <text evidence="3">The sequence shown here is derived from an EMBL/GenBank/DDBJ whole genome shotgun (WGS) entry which is preliminary data.</text>
</comment>
<keyword evidence="1" id="KW-0175">Coiled coil</keyword>
<dbReference type="EMBL" id="NBII01000003">
    <property type="protein sequence ID" value="PAV20713.1"/>
    <property type="molecule type" value="Genomic_DNA"/>
</dbReference>
<dbReference type="STRING" id="2282107.A0A286UM88"/>
<feature type="region of interest" description="Disordered" evidence="2">
    <location>
        <begin position="417"/>
        <end position="445"/>
    </location>
</feature>
<feature type="region of interest" description="Disordered" evidence="2">
    <location>
        <begin position="572"/>
        <end position="661"/>
    </location>
</feature>
<name>A0A286UM88_9AGAM</name>
<proteinExistence type="predicted"/>
<dbReference type="GO" id="GO:0006310">
    <property type="term" value="P:DNA recombination"/>
    <property type="evidence" value="ECO:0007669"/>
    <property type="project" value="TreeGrafter"/>
</dbReference>
<dbReference type="PANTHER" id="PTHR28527:SF1">
    <property type="entry name" value="SWI5-DEPENDENT RECOMBINATION DNA REPAIR PROTEIN 1"/>
    <property type="match status" value="1"/>
</dbReference>
<evidence type="ECO:0000313" key="3">
    <source>
        <dbReference type="EMBL" id="PAV20713.1"/>
    </source>
</evidence>
<evidence type="ECO:0000313" key="4">
    <source>
        <dbReference type="Proteomes" id="UP000217199"/>
    </source>
</evidence>
<gene>
    <name evidence="3" type="ORF">PNOK_0334000</name>
</gene>